<proteinExistence type="predicted"/>
<evidence type="ECO:0000313" key="1">
    <source>
        <dbReference type="EMBL" id="KKL79006.1"/>
    </source>
</evidence>
<protein>
    <submittedName>
        <fullName evidence="1">Uncharacterized protein</fullName>
    </submittedName>
</protein>
<organism evidence="1">
    <name type="scientific">marine sediment metagenome</name>
    <dbReference type="NCBI Taxonomy" id="412755"/>
    <lineage>
        <taxon>unclassified sequences</taxon>
        <taxon>metagenomes</taxon>
        <taxon>ecological metagenomes</taxon>
    </lineage>
</organism>
<dbReference type="EMBL" id="LAZR01023293">
    <property type="protein sequence ID" value="KKL79006.1"/>
    <property type="molecule type" value="Genomic_DNA"/>
</dbReference>
<dbReference type="AlphaFoldDB" id="A0A0F9FKI9"/>
<accession>A0A0F9FKI9</accession>
<sequence length="61" mass="7257">MIFSFSFNYQIIIDYFMDFIIKSNSTPYSRIDGVLDLPKKSMVIKYGYETLEKTHPSMYKT</sequence>
<gene>
    <name evidence="1" type="ORF">LCGC14_2019130</name>
</gene>
<comment type="caution">
    <text evidence="1">The sequence shown here is derived from an EMBL/GenBank/DDBJ whole genome shotgun (WGS) entry which is preliminary data.</text>
</comment>
<name>A0A0F9FKI9_9ZZZZ</name>
<reference evidence="1" key="1">
    <citation type="journal article" date="2015" name="Nature">
        <title>Complex archaea that bridge the gap between prokaryotes and eukaryotes.</title>
        <authorList>
            <person name="Spang A."/>
            <person name="Saw J.H."/>
            <person name="Jorgensen S.L."/>
            <person name="Zaremba-Niedzwiedzka K."/>
            <person name="Martijn J."/>
            <person name="Lind A.E."/>
            <person name="van Eijk R."/>
            <person name="Schleper C."/>
            <person name="Guy L."/>
            <person name="Ettema T.J."/>
        </authorList>
    </citation>
    <scope>NUCLEOTIDE SEQUENCE</scope>
</reference>
<feature type="non-terminal residue" evidence="1">
    <location>
        <position position="61"/>
    </location>
</feature>